<accession>A0ABV7IUZ8</accession>
<dbReference type="RefSeq" id="WP_379510773.1">
    <property type="nucleotide sequence ID" value="NZ_JBHRTQ010000013.1"/>
</dbReference>
<feature type="region of interest" description="Disordered" evidence="1">
    <location>
        <begin position="69"/>
        <end position="88"/>
    </location>
</feature>
<reference evidence="3" key="1">
    <citation type="journal article" date="2019" name="Int. J. Syst. Evol. Microbiol.">
        <title>The Global Catalogue of Microorganisms (GCM) 10K type strain sequencing project: providing services to taxonomists for standard genome sequencing and annotation.</title>
        <authorList>
            <consortium name="The Broad Institute Genomics Platform"/>
            <consortium name="The Broad Institute Genome Sequencing Center for Infectious Disease"/>
            <person name="Wu L."/>
            <person name="Ma J."/>
        </authorList>
    </citation>
    <scope>NUCLEOTIDE SEQUENCE [LARGE SCALE GENOMIC DNA]</scope>
    <source>
        <strain evidence="3">KCTC 42984</strain>
    </source>
</reference>
<keyword evidence="3" id="KW-1185">Reference proteome</keyword>
<proteinExistence type="predicted"/>
<organism evidence="2 3">
    <name type="scientific">Novosphingobium bradum</name>
    <dbReference type="NCBI Taxonomy" id="1737444"/>
    <lineage>
        <taxon>Bacteria</taxon>
        <taxon>Pseudomonadati</taxon>
        <taxon>Pseudomonadota</taxon>
        <taxon>Alphaproteobacteria</taxon>
        <taxon>Sphingomonadales</taxon>
        <taxon>Sphingomonadaceae</taxon>
        <taxon>Novosphingobium</taxon>
    </lineage>
</organism>
<sequence>MTGLRSSWLKNPALFGLVALVPAAFNVTPAMGRGLAIPLCTGDGAARSVTVPVPASDLPGGDQPGCCAKGCHTGSRKKGQGRQDLPAD</sequence>
<gene>
    <name evidence="2" type="ORF">ACFOD9_14125</name>
</gene>
<evidence type="ECO:0000256" key="1">
    <source>
        <dbReference type="SAM" id="MobiDB-lite"/>
    </source>
</evidence>
<comment type="caution">
    <text evidence="2">The sequence shown here is derived from an EMBL/GenBank/DDBJ whole genome shotgun (WGS) entry which is preliminary data.</text>
</comment>
<dbReference type="EMBL" id="JBHRTQ010000013">
    <property type="protein sequence ID" value="MFC3175394.1"/>
    <property type="molecule type" value="Genomic_DNA"/>
</dbReference>
<name>A0ABV7IUZ8_9SPHN</name>
<evidence type="ECO:0000313" key="3">
    <source>
        <dbReference type="Proteomes" id="UP001595604"/>
    </source>
</evidence>
<evidence type="ECO:0000313" key="2">
    <source>
        <dbReference type="EMBL" id="MFC3175394.1"/>
    </source>
</evidence>
<dbReference type="Proteomes" id="UP001595604">
    <property type="component" value="Unassembled WGS sequence"/>
</dbReference>
<protein>
    <submittedName>
        <fullName evidence="2">Uncharacterized protein</fullName>
    </submittedName>
</protein>